<dbReference type="GO" id="GO:0000978">
    <property type="term" value="F:RNA polymerase II cis-regulatory region sequence-specific DNA binding"/>
    <property type="evidence" value="ECO:0007669"/>
    <property type="project" value="InterPro"/>
</dbReference>
<dbReference type="GO" id="GO:0006351">
    <property type="term" value="P:DNA-templated transcription"/>
    <property type="evidence" value="ECO:0007669"/>
    <property type="project" value="InterPro"/>
</dbReference>
<dbReference type="VEuPathDB" id="FungiDB:CC77DRAFT_1006251"/>
<feature type="region of interest" description="Disordered" evidence="7">
    <location>
        <begin position="70"/>
        <end position="125"/>
    </location>
</feature>
<evidence type="ECO:0000256" key="2">
    <source>
        <dbReference type="ARBA" id="ARBA00022723"/>
    </source>
</evidence>
<keyword evidence="3" id="KW-0677">Repeat</keyword>
<evidence type="ECO:0000256" key="4">
    <source>
        <dbReference type="ARBA" id="ARBA00022771"/>
    </source>
</evidence>
<evidence type="ECO:0000256" key="1">
    <source>
        <dbReference type="ARBA" id="ARBA00004123"/>
    </source>
</evidence>
<keyword evidence="6" id="KW-0539">Nucleus</keyword>
<keyword evidence="4" id="KW-0863">Zinc-finger</keyword>
<dbReference type="PANTHER" id="PTHR40626:SF11">
    <property type="entry name" value="ZINC FINGER PROTEIN YPR022C"/>
    <property type="match status" value="1"/>
</dbReference>
<sequence length="939" mass="104262">MMVPVLTASAPCLQNRPPDVRDGVGPTSASLDSGSVQASRLDEAEIDCTDHNGHDGYDFSLKRKRSKQDQFPCSYKSSRHQMSPLSLQPPGYITTISQQDSLRERRSDDTYGSNSEAEPQDVQSQNSGNFALLLCAADSGGYSKGCTSVPNSLHVGDGNFTWPDLRAPTPNNSPYGSSSPSNLAVTPFQCTYPTSQIGTQNNADACRPQILSSSITPSIPGYVQRVGIPVSRERETPIYNDTSGPTFMNGVKPTRQMDQRLQYIPGAMVNRNPAYAMPTFGAAGNNQSPFAMADEFKDWLLNDYQFSPGGALPMHYPSGVYPVADAWPQTGSQELSSDYTHLSTSYLNNPTGLAYPMAAQTVLDTTLPGTALFEDKRKDLLDLINLRFNGISHAPVMAQREAIIKGNKDDSRHVLSLCMMQSYISSYWNHVHPQLPILHKPTFDASTCPELLLLAMMCLGASSLEKNYDQETTQSCAQLADFLAWHLRWALLMDPNARPPAKLWAIQSLLLVEVFEKMYSTRLLHERAHVYHATTLTMLRRGNSLTGRSAIYSHPSVEEESSRGTSGTDRPDEWWSLWITKEATTRATLAAFVMDIMHATVFGHSAVMATHEMRLPLPCDEALWSASSSSEVRQAMQSDYVHPISFLDGLKKAFNKEAVKTSPFGRMILMAGLLNGSWHVNQWDLQTRSLGMTAALDTQDERLASLTHALDFWKQEDFPAPDRHGCRDGTGGDDVSESQAVLYHLANMATHVNFVDCQIYAGASEVLGKPITLQDFKDTKRRMEEWAPTARARHATFHAFCLLSRVMVRRGRSPSPSNPSSDISSYSARDDHIPYRSWALYLATLVAWSYGFALEGPVQTPYQLLSYERKVEDMVVYLNRMGGVKTPEDLSKTSHRNACLGLLIIMRDMFGQTRWELLQEAGHLLTKCIEMLLSHTTTA</sequence>
<organism evidence="9 10">
    <name type="scientific">Alternaria alternata</name>
    <name type="common">Alternaria rot fungus</name>
    <name type="synonym">Torula alternata</name>
    <dbReference type="NCBI Taxonomy" id="5599"/>
    <lineage>
        <taxon>Eukaryota</taxon>
        <taxon>Fungi</taxon>
        <taxon>Dikarya</taxon>
        <taxon>Ascomycota</taxon>
        <taxon>Pezizomycotina</taxon>
        <taxon>Dothideomycetes</taxon>
        <taxon>Pleosporomycetidae</taxon>
        <taxon>Pleosporales</taxon>
        <taxon>Pleosporineae</taxon>
        <taxon>Pleosporaceae</taxon>
        <taxon>Alternaria</taxon>
        <taxon>Alternaria sect. Alternaria</taxon>
        <taxon>Alternaria alternata complex</taxon>
    </lineage>
</organism>
<dbReference type="Proteomes" id="UP000291422">
    <property type="component" value="Unassembled WGS sequence"/>
</dbReference>
<dbReference type="AlphaFoldDB" id="A0A4Q4N135"/>
<feature type="compositionally biased region" description="Polar residues" evidence="7">
    <location>
        <begin position="110"/>
        <end position="125"/>
    </location>
</feature>
<feature type="compositionally biased region" description="Polar residues" evidence="7">
    <location>
        <begin position="27"/>
        <end position="38"/>
    </location>
</feature>
<dbReference type="GO" id="GO:0008270">
    <property type="term" value="F:zinc ion binding"/>
    <property type="evidence" value="ECO:0007669"/>
    <property type="project" value="UniProtKB-KW"/>
</dbReference>
<dbReference type="GO" id="GO:0000785">
    <property type="term" value="C:chromatin"/>
    <property type="evidence" value="ECO:0007669"/>
    <property type="project" value="TreeGrafter"/>
</dbReference>
<dbReference type="CDD" id="cd12148">
    <property type="entry name" value="fungal_TF_MHR"/>
    <property type="match status" value="1"/>
</dbReference>
<protein>
    <recommendedName>
        <fullName evidence="8">Xylanolytic transcriptional activator regulatory domain-containing protein</fullName>
    </recommendedName>
</protein>
<evidence type="ECO:0000256" key="6">
    <source>
        <dbReference type="ARBA" id="ARBA00023242"/>
    </source>
</evidence>
<evidence type="ECO:0000313" key="10">
    <source>
        <dbReference type="Proteomes" id="UP000291422"/>
    </source>
</evidence>
<dbReference type="EMBL" id="PDXD01000068">
    <property type="protein sequence ID" value="RYN65015.1"/>
    <property type="molecule type" value="Genomic_DNA"/>
</dbReference>
<dbReference type="GO" id="GO:0005634">
    <property type="term" value="C:nucleus"/>
    <property type="evidence" value="ECO:0007669"/>
    <property type="project" value="UniProtKB-SubCell"/>
</dbReference>
<comment type="subcellular location">
    <subcellularLocation>
        <location evidence="1">Nucleus</location>
    </subcellularLocation>
</comment>
<evidence type="ECO:0000256" key="3">
    <source>
        <dbReference type="ARBA" id="ARBA00022737"/>
    </source>
</evidence>
<dbReference type="InterPro" id="IPR051059">
    <property type="entry name" value="VerF-like"/>
</dbReference>
<evidence type="ECO:0000256" key="5">
    <source>
        <dbReference type="ARBA" id="ARBA00022833"/>
    </source>
</evidence>
<comment type="caution">
    <text evidence="9">The sequence shown here is derived from an EMBL/GenBank/DDBJ whole genome shotgun (WGS) entry which is preliminary data.</text>
</comment>
<accession>A0A4Q4N135</accession>
<dbReference type="PANTHER" id="PTHR40626">
    <property type="entry name" value="MIP31509P"/>
    <property type="match status" value="1"/>
</dbReference>
<feature type="domain" description="Xylanolytic transcriptional activator regulatory" evidence="8">
    <location>
        <begin position="424"/>
        <end position="715"/>
    </location>
</feature>
<keyword evidence="2" id="KW-0479">Metal-binding</keyword>
<dbReference type="Pfam" id="PF04082">
    <property type="entry name" value="Fungal_trans"/>
    <property type="match status" value="1"/>
</dbReference>
<evidence type="ECO:0000259" key="8">
    <source>
        <dbReference type="Pfam" id="PF04082"/>
    </source>
</evidence>
<dbReference type="InterPro" id="IPR007219">
    <property type="entry name" value="XnlR_reg_dom"/>
</dbReference>
<gene>
    <name evidence="9" type="ORF">AA0117_g12262</name>
</gene>
<keyword evidence="5" id="KW-0862">Zinc</keyword>
<feature type="region of interest" description="Disordered" evidence="7">
    <location>
        <begin position="1"/>
        <end position="38"/>
    </location>
</feature>
<evidence type="ECO:0000256" key="7">
    <source>
        <dbReference type="SAM" id="MobiDB-lite"/>
    </source>
</evidence>
<evidence type="ECO:0000313" key="9">
    <source>
        <dbReference type="EMBL" id="RYN65015.1"/>
    </source>
</evidence>
<reference evidence="10" key="1">
    <citation type="journal article" date="2019" name="bioRxiv">
        <title>Genomics, evolutionary history and diagnostics of the Alternaria alternata species group including apple and Asian pear pathotypes.</title>
        <authorList>
            <person name="Armitage A.D."/>
            <person name="Cockerton H.M."/>
            <person name="Sreenivasaprasad S."/>
            <person name="Woodhall J.W."/>
            <person name="Lane C.R."/>
            <person name="Harrison R.J."/>
            <person name="Clarkson J.P."/>
        </authorList>
    </citation>
    <scope>NUCLEOTIDE SEQUENCE [LARGE SCALE GENOMIC DNA]</scope>
    <source>
        <strain evidence="10">FERA 1177</strain>
    </source>
</reference>
<name>A0A4Q4N135_ALTAL</name>
<proteinExistence type="predicted"/>
<dbReference type="GO" id="GO:0000981">
    <property type="term" value="F:DNA-binding transcription factor activity, RNA polymerase II-specific"/>
    <property type="evidence" value="ECO:0007669"/>
    <property type="project" value="InterPro"/>
</dbReference>